<evidence type="ECO:0000313" key="2">
    <source>
        <dbReference type="EMBL" id="KAK4494614.1"/>
    </source>
</evidence>
<name>A0ABR0DZM2_ZASCE</name>
<gene>
    <name evidence="2" type="ORF">PRZ48_013970</name>
</gene>
<dbReference type="CDD" id="cd18186">
    <property type="entry name" value="BTB_POZ_ZBTB_KLHL-like"/>
    <property type="match status" value="1"/>
</dbReference>
<comment type="caution">
    <text evidence="2">The sequence shown here is derived from an EMBL/GenBank/DDBJ whole genome shotgun (WGS) entry which is preliminary data.</text>
</comment>
<evidence type="ECO:0000313" key="3">
    <source>
        <dbReference type="Proteomes" id="UP001305779"/>
    </source>
</evidence>
<reference evidence="2 3" key="1">
    <citation type="journal article" date="2023" name="G3 (Bethesda)">
        <title>A chromosome-level genome assembly of Zasmidium syzygii isolated from banana leaves.</title>
        <authorList>
            <person name="van Westerhoven A.C."/>
            <person name="Mehrabi R."/>
            <person name="Talebi R."/>
            <person name="Steentjes M.B.F."/>
            <person name="Corcolon B."/>
            <person name="Chong P.A."/>
            <person name="Kema G.H.J."/>
            <person name="Seidl M.F."/>
        </authorList>
    </citation>
    <scope>NUCLEOTIDE SEQUENCE [LARGE SCALE GENOMIC DNA]</scope>
    <source>
        <strain evidence="2 3">P124</strain>
    </source>
</reference>
<dbReference type="EMBL" id="JAXOVC010000013">
    <property type="protein sequence ID" value="KAK4494614.1"/>
    <property type="molecule type" value="Genomic_DNA"/>
</dbReference>
<sequence>MADTLSVSFVEQLKQSNAANTSIFVGKRKPDSEPYIIPKVVLTSVSPYFNKIVNCDFKEGKEGVLHFPEDDPSSWTLFLYWLFHRNIPEPDRAEPPNARGLSPSALAPFFSVLTKAWMLGDKYDVPAFQNSVTFRMIRTFEISFPTMQTAEEVFEITPEDCPLRKLIVEEMVTATLKLRVLKVSEVEDFGKFDGFLSLWTECHQEFCANMQRYPLHGYGRNSSQMEKYFIEEDRDLVREVEAMLKEHGQA</sequence>
<dbReference type="InterPro" id="IPR011333">
    <property type="entry name" value="SKP1/BTB/POZ_sf"/>
</dbReference>
<dbReference type="InterPro" id="IPR000210">
    <property type="entry name" value="BTB/POZ_dom"/>
</dbReference>
<proteinExistence type="predicted"/>
<dbReference type="Gene3D" id="3.30.710.10">
    <property type="entry name" value="Potassium Channel Kv1.1, Chain A"/>
    <property type="match status" value="1"/>
</dbReference>
<dbReference type="PANTHER" id="PTHR47843:SF2">
    <property type="entry name" value="BTB DOMAIN-CONTAINING PROTEIN"/>
    <property type="match status" value="1"/>
</dbReference>
<dbReference type="Proteomes" id="UP001305779">
    <property type="component" value="Unassembled WGS sequence"/>
</dbReference>
<evidence type="ECO:0000259" key="1">
    <source>
        <dbReference type="PROSITE" id="PS50097"/>
    </source>
</evidence>
<feature type="domain" description="BTB" evidence="1">
    <location>
        <begin position="19"/>
        <end position="91"/>
    </location>
</feature>
<organism evidence="2 3">
    <name type="scientific">Zasmidium cellare</name>
    <name type="common">Wine cellar mold</name>
    <name type="synonym">Racodium cellare</name>
    <dbReference type="NCBI Taxonomy" id="395010"/>
    <lineage>
        <taxon>Eukaryota</taxon>
        <taxon>Fungi</taxon>
        <taxon>Dikarya</taxon>
        <taxon>Ascomycota</taxon>
        <taxon>Pezizomycotina</taxon>
        <taxon>Dothideomycetes</taxon>
        <taxon>Dothideomycetidae</taxon>
        <taxon>Mycosphaerellales</taxon>
        <taxon>Mycosphaerellaceae</taxon>
        <taxon>Zasmidium</taxon>
    </lineage>
</organism>
<dbReference type="PROSITE" id="PS50097">
    <property type="entry name" value="BTB"/>
    <property type="match status" value="1"/>
</dbReference>
<keyword evidence="3" id="KW-1185">Reference proteome</keyword>
<dbReference type="PANTHER" id="PTHR47843">
    <property type="entry name" value="BTB DOMAIN-CONTAINING PROTEIN-RELATED"/>
    <property type="match status" value="1"/>
</dbReference>
<accession>A0ABR0DZM2</accession>
<protein>
    <recommendedName>
        <fullName evidence="1">BTB domain-containing protein</fullName>
    </recommendedName>
</protein>
<dbReference type="SUPFAM" id="SSF54695">
    <property type="entry name" value="POZ domain"/>
    <property type="match status" value="1"/>
</dbReference>